<dbReference type="Proteomes" id="UP001163046">
    <property type="component" value="Unassembled WGS sequence"/>
</dbReference>
<dbReference type="AlphaFoldDB" id="A0A9X0CLK2"/>
<name>A0A9X0CLK2_9CNID</name>
<organism evidence="1 2">
    <name type="scientific">Desmophyllum pertusum</name>
    <dbReference type="NCBI Taxonomy" id="174260"/>
    <lineage>
        <taxon>Eukaryota</taxon>
        <taxon>Metazoa</taxon>
        <taxon>Cnidaria</taxon>
        <taxon>Anthozoa</taxon>
        <taxon>Hexacorallia</taxon>
        <taxon>Scleractinia</taxon>
        <taxon>Caryophylliina</taxon>
        <taxon>Caryophylliidae</taxon>
        <taxon>Desmophyllum</taxon>
    </lineage>
</organism>
<comment type="caution">
    <text evidence="1">The sequence shown here is derived from an EMBL/GenBank/DDBJ whole genome shotgun (WGS) entry which is preliminary data.</text>
</comment>
<protein>
    <submittedName>
        <fullName evidence="1">Uncharacterized protein</fullName>
    </submittedName>
</protein>
<dbReference type="OrthoDB" id="5985569at2759"/>
<dbReference type="EMBL" id="MU827313">
    <property type="protein sequence ID" value="KAJ7359009.1"/>
    <property type="molecule type" value="Genomic_DNA"/>
</dbReference>
<gene>
    <name evidence="1" type="ORF">OS493_019916</name>
</gene>
<evidence type="ECO:0000313" key="2">
    <source>
        <dbReference type="Proteomes" id="UP001163046"/>
    </source>
</evidence>
<accession>A0A9X0CLK2</accession>
<keyword evidence="2" id="KW-1185">Reference proteome</keyword>
<reference evidence="1" key="1">
    <citation type="submission" date="2023-01" db="EMBL/GenBank/DDBJ databases">
        <title>Genome assembly of the deep-sea coral Lophelia pertusa.</title>
        <authorList>
            <person name="Herrera S."/>
            <person name="Cordes E."/>
        </authorList>
    </citation>
    <scope>NUCLEOTIDE SEQUENCE</scope>
    <source>
        <strain evidence="1">USNM1676648</strain>
        <tissue evidence="1">Polyp</tissue>
    </source>
</reference>
<sequence length="277" mass="31288">MEWCLSDGPQCGNNHSNSCSNCNERWQLIDDLGSTVDELNCSSEERDTLKTEVGIIEDNLSKYISHIIRGKYQRDCYMKEIADLKPGHAIGVCDYMMKLMFRRLYEPQKEWFGKKGASVHGVMFLYRRGAEPPSAKTLAGISQYGDFEYTTDGILMRENTGLGQGKLYNNDTLKKLSKNSSLSTTEASSGFDINHAKHVPKLGPKLSRAKAKVAEVKTARELRKVKIHYANVKIVEKSLYALETFTDTGSPRLALLRNCKNRNQKTFNVCHIHQIAL</sequence>
<proteinExistence type="predicted"/>
<evidence type="ECO:0000313" key="1">
    <source>
        <dbReference type="EMBL" id="KAJ7359009.1"/>
    </source>
</evidence>